<dbReference type="Proteomes" id="UP000575397">
    <property type="component" value="Unassembled WGS sequence"/>
</dbReference>
<dbReference type="AlphaFoldDB" id="A0A7Y0UTC8"/>
<accession>A0A7Y0UTC8</accession>
<feature type="region of interest" description="Disordered" evidence="1">
    <location>
        <begin position="1"/>
        <end position="21"/>
    </location>
</feature>
<gene>
    <name evidence="2" type="ORF">HHJ77_05375</name>
</gene>
<dbReference type="EMBL" id="JABCUS010000009">
    <property type="protein sequence ID" value="NMX03365.1"/>
    <property type="molecule type" value="Genomic_DNA"/>
</dbReference>
<protein>
    <submittedName>
        <fullName evidence="2">Uncharacterized protein</fullName>
    </submittedName>
</protein>
<comment type="caution">
    <text evidence="2">The sequence shown here is derived from an EMBL/GenBank/DDBJ whole genome shotgun (WGS) entry which is preliminary data.</text>
</comment>
<evidence type="ECO:0000256" key="1">
    <source>
        <dbReference type="SAM" id="MobiDB-lite"/>
    </source>
</evidence>
<evidence type="ECO:0000313" key="3">
    <source>
        <dbReference type="Proteomes" id="UP000575397"/>
    </source>
</evidence>
<reference evidence="2 3" key="1">
    <citation type="submission" date="2020-04" db="EMBL/GenBank/DDBJ databases">
        <title>Antimicrobial susceptibility and clonality of vaginal-derived multi-drug resistant Mobiluncus isolates in China.</title>
        <authorList>
            <person name="Zhang X."/>
        </authorList>
    </citation>
    <scope>NUCLEOTIDE SEQUENCE [LARGE SCALE GENOMIC DNA]</scope>
    <source>
        <strain evidence="2 3">12</strain>
    </source>
</reference>
<feature type="compositionally biased region" description="Gly residues" evidence="1">
    <location>
        <begin position="52"/>
        <end position="61"/>
    </location>
</feature>
<evidence type="ECO:0000313" key="2">
    <source>
        <dbReference type="EMBL" id="NMX03365.1"/>
    </source>
</evidence>
<organism evidence="2 3">
    <name type="scientific">Mobiluncus mulieris</name>
    <dbReference type="NCBI Taxonomy" id="2052"/>
    <lineage>
        <taxon>Bacteria</taxon>
        <taxon>Bacillati</taxon>
        <taxon>Actinomycetota</taxon>
        <taxon>Actinomycetes</taxon>
        <taxon>Actinomycetales</taxon>
        <taxon>Actinomycetaceae</taxon>
        <taxon>Mobiluncus</taxon>
    </lineage>
</organism>
<sequence>MATGNGRVHEVPSGIYGVNSGRHLMKLGGTVGRRSRVGWNRRAEEPSRVEPVGGGAESGGT</sequence>
<proteinExistence type="predicted"/>
<name>A0A7Y0UTC8_9ACTO</name>
<feature type="region of interest" description="Disordered" evidence="1">
    <location>
        <begin position="37"/>
        <end position="61"/>
    </location>
</feature>
<dbReference type="RefSeq" id="WP_169762570.1">
    <property type="nucleotide sequence ID" value="NZ_JABCUQ010000005.1"/>
</dbReference>